<reference evidence="3" key="1">
    <citation type="submission" date="2011-05" db="EMBL/GenBank/DDBJ databases">
        <authorList>
            <person name="Richards S.R."/>
            <person name="Qu J."/>
            <person name="Jiang H."/>
            <person name="Jhangiani S.N."/>
            <person name="Agravi P."/>
            <person name="Goodspeed R."/>
            <person name="Gross S."/>
            <person name="Mandapat C."/>
            <person name="Jackson L."/>
            <person name="Mathew T."/>
            <person name="Pu L."/>
            <person name="Thornton R."/>
            <person name="Saada N."/>
            <person name="Wilczek-Boney K.B."/>
            <person name="Lee S."/>
            <person name="Kovar C."/>
            <person name="Wu Y."/>
            <person name="Scherer S.E."/>
            <person name="Worley K.C."/>
            <person name="Muzny D.M."/>
            <person name="Gibbs R."/>
        </authorList>
    </citation>
    <scope>NUCLEOTIDE SEQUENCE</scope>
    <source>
        <strain evidence="3">Brora</strain>
    </source>
</reference>
<dbReference type="Proteomes" id="UP000014500">
    <property type="component" value="Unassembled WGS sequence"/>
</dbReference>
<accession>T1IYW8</accession>
<protein>
    <submittedName>
        <fullName evidence="2">Uncharacterized protein</fullName>
    </submittedName>
</protein>
<proteinExistence type="predicted"/>
<keyword evidence="1" id="KW-1133">Transmembrane helix</keyword>
<organism evidence="2 3">
    <name type="scientific">Strigamia maritima</name>
    <name type="common">European centipede</name>
    <name type="synonym">Geophilus maritimus</name>
    <dbReference type="NCBI Taxonomy" id="126957"/>
    <lineage>
        <taxon>Eukaryota</taxon>
        <taxon>Metazoa</taxon>
        <taxon>Ecdysozoa</taxon>
        <taxon>Arthropoda</taxon>
        <taxon>Myriapoda</taxon>
        <taxon>Chilopoda</taxon>
        <taxon>Pleurostigmophora</taxon>
        <taxon>Geophilomorpha</taxon>
        <taxon>Linotaeniidae</taxon>
        <taxon>Strigamia</taxon>
    </lineage>
</organism>
<reference evidence="2" key="2">
    <citation type="submission" date="2015-02" db="UniProtKB">
        <authorList>
            <consortium name="EnsemblMetazoa"/>
        </authorList>
    </citation>
    <scope>IDENTIFICATION</scope>
</reference>
<keyword evidence="3" id="KW-1185">Reference proteome</keyword>
<keyword evidence="1" id="KW-0812">Transmembrane</keyword>
<sequence length="110" mass="12552">MNYNTFWKTTTSRYGIYFRFLLNMLMFILSVVGVGVGSSFATRDNNTCFDPQKLVDKSTTIHPGCRAEVSDQAKADPKNFNCTVAYILYDRCHDEGFGIVRINVQYNNSQ</sequence>
<evidence type="ECO:0000313" key="2">
    <source>
        <dbReference type="EnsemblMetazoa" id="SMAR006436-PA"/>
    </source>
</evidence>
<evidence type="ECO:0000256" key="1">
    <source>
        <dbReference type="SAM" id="Phobius"/>
    </source>
</evidence>
<name>T1IYW8_STRMM</name>
<dbReference type="EnsemblMetazoa" id="SMAR006436-RA">
    <property type="protein sequence ID" value="SMAR006436-PA"/>
    <property type="gene ID" value="SMAR006436"/>
</dbReference>
<dbReference type="AlphaFoldDB" id="T1IYW8"/>
<feature type="transmembrane region" description="Helical" evidence="1">
    <location>
        <begin position="20"/>
        <end position="41"/>
    </location>
</feature>
<keyword evidence="1" id="KW-0472">Membrane</keyword>
<dbReference type="EMBL" id="JH431701">
    <property type="status" value="NOT_ANNOTATED_CDS"/>
    <property type="molecule type" value="Genomic_DNA"/>
</dbReference>
<dbReference type="HOGENOM" id="CLU_2177435_0_0_1"/>
<evidence type="ECO:0000313" key="3">
    <source>
        <dbReference type="Proteomes" id="UP000014500"/>
    </source>
</evidence>